<proteinExistence type="predicted"/>
<evidence type="ECO:0000313" key="3">
    <source>
        <dbReference type="EMBL" id="RVU46834.1"/>
    </source>
</evidence>
<dbReference type="EMBL" id="SADD01000002">
    <property type="protein sequence ID" value="RVU46834.1"/>
    <property type="molecule type" value="Genomic_DNA"/>
</dbReference>
<comment type="caution">
    <text evidence="3">The sequence shown here is derived from an EMBL/GenBank/DDBJ whole genome shotgun (WGS) entry which is preliminary data.</text>
</comment>
<evidence type="ECO:0000259" key="2">
    <source>
        <dbReference type="Pfam" id="PF13767"/>
    </source>
</evidence>
<feature type="compositionally biased region" description="Low complexity" evidence="1">
    <location>
        <begin position="104"/>
        <end position="115"/>
    </location>
</feature>
<evidence type="ECO:0000313" key="4">
    <source>
        <dbReference type="Proteomes" id="UP000282926"/>
    </source>
</evidence>
<protein>
    <submittedName>
        <fullName evidence="3">DUF4168 domain-containing protein</fullName>
    </submittedName>
</protein>
<evidence type="ECO:0000256" key="1">
    <source>
        <dbReference type="SAM" id="MobiDB-lite"/>
    </source>
</evidence>
<feature type="region of interest" description="Disordered" evidence="1">
    <location>
        <begin position="58"/>
        <end position="121"/>
    </location>
</feature>
<feature type="compositionally biased region" description="Acidic residues" evidence="1">
    <location>
        <begin position="86"/>
        <end position="103"/>
    </location>
</feature>
<accession>A0ABY0CW44</accession>
<organism evidence="3 4">
    <name type="scientific">Lujinxingia sediminis</name>
    <dbReference type="NCBI Taxonomy" id="2480984"/>
    <lineage>
        <taxon>Bacteria</taxon>
        <taxon>Deltaproteobacteria</taxon>
        <taxon>Bradymonadales</taxon>
        <taxon>Lujinxingiaceae</taxon>
        <taxon>Lujinxingia</taxon>
    </lineage>
</organism>
<dbReference type="Pfam" id="PF13767">
    <property type="entry name" value="DUF4168"/>
    <property type="match status" value="1"/>
</dbReference>
<keyword evidence="4" id="KW-1185">Reference proteome</keyword>
<sequence length="207" mass="22884">MTRDVSDLDGRVRRASATRMEGATMKLKPWIHRHNALRGLLLAFGAAGLMACEVDEKPDLQTEPEVSAESAGDESKAPEVIKTPEVIEEPEVDDEAASEDEAASSEGAQAPAAPEVEQEEFDDAQVKAFARAFMAMQPVQAEVQKKMASVQSPEDVQKVQQEAISRLQSVVEESGMAFEDYTMFAQRLERDTTLQKRFEAELLRVLE</sequence>
<reference evidence="3 4" key="1">
    <citation type="submission" date="2019-01" db="EMBL/GenBank/DDBJ databases">
        <title>Lujinxingia litoralis gen. nov., sp. nov. and Lujinxingia sediminis gen. nov., sp. nov., new members in the order Bradymonadales, isolated from coastal sediment.</title>
        <authorList>
            <person name="Li C.-M."/>
        </authorList>
    </citation>
    <scope>NUCLEOTIDE SEQUENCE [LARGE SCALE GENOMIC DNA]</scope>
    <source>
        <strain evidence="3 4">SEH01</strain>
    </source>
</reference>
<gene>
    <name evidence="3" type="ORF">EA187_06790</name>
</gene>
<dbReference type="InterPro" id="IPR025433">
    <property type="entry name" value="DUF4168"/>
</dbReference>
<dbReference type="Proteomes" id="UP000282926">
    <property type="component" value="Unassembled WGS sequence"/>
</dbReference>
<feature type="domain" description="DUF4168" evidence="2">
    <location>
        <begin position="123"/>
        <end position="197"/>
    </location>
</feature>
<name>A0ABY0CW44_9DELT</name>